<feature type="domain" description="GST C-terminal" evidence="3">
    <location>
        <begin position="144"/>
        <end position="277"/>
    </location>
</feature>
<dbReference type="OrthoDB" id="414243at2759"/>
<dbReference type="GO" id="GO:0006749">
    <property type="term" value="P:glutathione metabolic process"/>
    <property type="evidence" value="ECO:0007669"/>
    <property type="project" value="TreeGrafter"/>
</dbReference>
<comment type="similarity">
    <text evidence="1">Belongs to the GST superfamily.</text>
</comment>
<organism evidence="4 5">
    <name type="scientific">Fusarium culmorum</name>
    <dbReference type="NCBI Taxonomy" id="5516"/>
    <lineage>
        <taxon>Eukaryota</taxon>
        <taxon>Fungi</taxon>
        <taxon>Dikarya</taxon>
        <taxon>Ascomycota</taxon>
        <taxon>Pezizomycotina</taxon>
        <taxon>Sordariomycetes</taxon>
        <taxon>Hypocreomycetidae</taxon>
        <taxon>Hypocreales</taxon>
        <taxon>Nectriaceae</taxon>
        <taxon>Fusarium</taxon>
    </lineage>
</organism>
<dbReference type="InterPro" id="IPR050213">
    <property type="entry name" value="GST_superfamily"/>
</dbReference>
<dbReference type="InterPro" id="IPR010987">
    <property type="entry name" value="Glutathione-S-Trfase_C-like"/>
</dbReference>
<keyword evidence="5" id="KW-1185">Reference proteome</keyword>
<dbReference type="Gene3D" id="3.40.30.10">
    <property type="entry name" value="Glutaredoxin"/>
    <property type="match status" value="1"/>
</dbReference>
<dbReference type="InterPro" id="IPR036249">
    <property type="entry name" value="Thioredoxin-like_sf"/>
</dbReference>
<dbReference type="EMBL" id="PVEM01000006">
    <property type="protein sequence ID" value="PTD07931.1"/>
    <property type="molecule type" value="Genomic_DNA"/>
</dbReference>
<dbReference type="PROSITE" id="PS50404">
    <property type="entry name" value="GST_NTER"/>
    <property type="match status" value="1"/>
</dbReference>
<gene>
    <name evidence="4" type="ORF">FCULG_00006708</name>
</gene>
<reference evidence="4 5" key="1">
    <citation type="submission" date="2018-02" db="EMBL/GenBank/DDBJ databases">
        <title>Fusarium culmorum secondary metabolites in fungal-bacterial-plant interactions.</title>
        <authorList>
            <person name="Schmidt R."/>
        </authorList>
    </citation>
    <scope>NUCLEOTIDE SEQUENCE [LARGE SCALE GENOMIC DNA]</scope>
    <source>
        <strain evidence="4 5">PV</strain>
    </source>
</reference>
<dbReference type="Pfam" id="PF14497">
    <property type="entry name" value="GST_C_3"/>
    <property type="match status" value="1"/>
</dbReference>
<evidence type="ECO:0000259" key="3">
    <source>
        <dbReference type="PROSITE" id="PS50405"/>
    </source>
</evidence>
<dbReference type="InterPro" id="IPR004045">
    <property type="entry name" value="Glutathione_S-Trfase_N"/>
</dbReference>
<proteinExistence type="inferred from homology"/>
<dbReference type="PANTHER" id="PTHR11571">
    <property type="entry name" value="GLUTATHIONE S-TRANSFERASE"/>
    <property type="match status" value="1"/>
</dbReference>
<evidence type="ECO:0000256" key="1">
    <source>
        <dbReference type="ARBA" id="ARBA00007409"/>
    </source>
</evidence>
<dbReference type="Proteomes" id="UP000241587">
    <property type="component" value="Unassembled WGS sequence"/>
</dbReference>
<name>A0A2T4GWM2_FUSCU</name>
<dbReference type="CDD" id="cd03039">
    <property type="entry name" value="GST_N_Sigma_like"/>
    <property type="match status" value="1"/>
</dbReference>
<dbReference type="InterPro" id="IPR004046">
    <property type="entry name" value="GST_C"/>
</dbReference>
<dbReference type="InterPro" id="IPR036282">
    <property type="entry name" value="Glutathione-S-Trfase_C_sf"/>
</dbReference>
<dbReference type="PROSITE" id="PS50405">
    <property type="entry name" value="GST_CTER"/>
    <property type="match status" value="1"/>
</dbReference>
<evidence type="ECO:0000259" key="2">
    <source>
        <dbReference type="PROSITE" id="PS50404"/>
    </source>
</evidence>
<feature type="non-terminal residue" evidence="4">
    <location>
        <position position="1"/>
    </location>
</feature>
<comment type="caution">
    <text evidence="4">The sequence shown here is derived from an EMBL/GenBank/DDBJ whole genome shotgun (WGS) entry which is preliminary data.</text>
</comment>
<dbReference type="SUPFAM" id="SSF52833">
    <property type="entry name" value="Thioredoxin-like"/>
    <property type="match status" value="1"/>
</dbReference>
<dbReference type="SFLD" id="SFLDS00019">
    <property type="entry name" value="Glutathione_Transferase_(cytos"/>
    <property type="match status" value="1"/>
</dbReference>
<dbReference type="PANTHER" id="PTHR11571:SF263">
    <property type="entry name" value="GLUTATHIONE S-TRANSFERASE"/>
    <property type="match status" value="1"/>
</dbReference>
<accession>A0A2T4GWM2</accession>
<protein>
    <recommendedName>
        <fullName evidence="6">Glutathione S-transferase</fullName>
    </recommendedName>
</protein>
<dbReference type="CDD" id="cd03192">
    <property type="entry name" value="GST_C_Sigma_like"/>
    <property type="match status" value="1"/>
</dbReference>
<dbReference type="OMA" id="LWVHQLQ"/>
<feature type="domain" description="GST N-terminal" evidence="2">
    <location>
        <begin position="45"/>
        <end position="134"/>
    </location>
</feature>
<dbReference type="Gene3D" id="1.20.1050.10">
    <property type="match status" value="1"/>
</dbReference>
<evidence type="ECO:0000313" key="4">
    <source>
        <dbReference type="EMBL" id="PTD07931.1"/>
    </source>
</evidence>
<evidence type="ECO:0000313" key="5">
    <source>
        <dbReference type="Proteomes" id="UP000241587"/>
    </source>
</evidence>
<dbReference type="SUPFAM" id="SSF47616">
    <property type="entry name" value="GST C-terminal domain-like"/>
    <property type="match status" value="1"/>
</dbReference>
<dbReference type="AlphaFoldDB" id="A0A2T4GWM2"/>
<dbReference type="GO" id="GO:0004364">
    <property type="term" value="F:glutathione transferase activity"/>
    <property type="evidence" value="ECO:0007669"/>
    <property type="project" value="TreeGrafter"/>
</dbReference>
<evidence type="ECO:0008006" key="6">
    <source>
        <dbReference type="Google" id="ProtNLM"/>
    </source>
</evidence>
<dbReference type="InterPro" id="IPR040079">
    <property type="entry name" value="Glutathione_S-Trfase"/>
</dbReference>
<sequence>SIETGISINHPLSCFPILTSTETSSPALTMSQPDPKRVKTDDEAPYELIYWPTIPGRGEFVRLVFEEAGVPYKDIAQNQEEGFKAVKELTATDNIGDDHNPPALAPPALRHGDLLICQTTNILLYVAPKVGLAPKEGNGLYHLNQIALTIMDGLVNELHDTHHPIDISAYYDDQKEEAKKRSSFFTKERIPKYFKYMQRLLDAKTSGEGPWLYGDSLTYADLVLFQAVDGTKFAFPKSVEKLEKSGEYDGVFKVYEAVKERPNISKYLQSDRRYAYSDGIYRYYPELQEE</sequence>